<dbReference type="Proteomes" id="UP000015464">
    <property type="component" value="Unassembled WGS sequence"/>
</dbReference>
<feature type="coiled-coil region" evidence="1">
    <location>
        <begin position="519"/>
        <end position="576"/>
    </location>
</feature>
<dbReference type="RefSeq" id="XP_013024130.1">
    <property type="nucleotide sequence ID" value="XM_013168676.1"/>
</dbReference>
<evidence type="ECO:0000256" key="2">
    <source>
        <dbReference type="SAM" id="MobiDB-lite"/>
    </source>
</evidence>
<evidence type="ECO:0000256" key="1">
    <source>
        <dbReference type="SAM" id="Coils"/>
    </source>
</evidence>
<feature type="region of interest" description="Disordered" evidence="2">
    <location>
        <begin position="794"/>
        <end position="815"/>
    </location>
</feature>
<dbReference type="AlphaFoldDB" id="S9W0I2"/>
<feature type="region of interest" description="Disordered" evidence="2">
    <location>
        <begin position="656"/>
        <end position="675"/>
    </location>
</feature>
<dbReference type="OrthoDB" id="5394221at2759"/>
<evidence type="ECO:0000313" key="4">
    <source>
        <dbReference type="Proteomes" id="UP000015464"/>
    </source>
</evidence>
<keyword evidence="4" id="KW-1185">Reference proteome</keyword>
<dbReference type="EMBL" id="KE546991">
    <property type="protein sequence ID" value="EPY51565.1"/>
    <property type="molecule type" value="Genomic_DNA"/>
</dbReference>
<protein>
    <submittedName>
        <fullName evidence="3">Uncharacterized protein</fullName>
    </submittedName>
</protein>
<name>S9W0I2_SCHCR</name>
<organism evidence="3 4">
    <name type="scientific">Schizosaccharomyces cryophilus (strain OY26 / ATCC MYA-4695 / CBS 11777 / NBRC 106824 / NRRL Y48691)</name>
    <name type="common">Fission yeast</name>
    <dbReference type="NCBI Taxonomy" id="653667"/>
    <lineage>
        <taxon>Eukaryota</taxon>
        <taxon>Fungi</taxon>
        <taxon>Dikarya</taxon>
        <taxon>Ascomycota</taxon>
        <taxon>Taphrinomycotina</taxon>
        <taxon>Schizosaccharomycetes</taxon>
        <taxon>Schizosaccharomycetales</taxon>
        <taxon>Schizosaccharomycetaceae</taxon>
        <taxon>Schizosaccharomyces</taxon>
    </lineage>
</organism>
<dbReference type="OMA" id="ECKLICS"/>
<sequence>MTSTIKVIKDKQCQSLIEKKTEEYESTRVKDITQLITSDEAISLMSIETTDVQTVLKIENLIKNVLQFIQEKNQAMFNVECKLICSKYAFQVSDSKNKALKQENESLKDMEHCLRVQIFQQEQSIKPITDKQKELEMDVFQLTKEKKMHQLKIRQQDKEKSVLSSQCDRLKRHLNSVTEDNYRHQHNANILKDDLEAKEEENRHLYKERKALIASVDRANFEAEQLQYQLEKHSEEDVLTKSSIENLSKTINIIRNDCQKVEEENRILNVEKGLLAQKIMALENDLEELEITCQNYKEEIEDFAAENTDLKKKLKSRKQLEPIPEEAHTVIESEENEESERQRKLLKKIEEENEKIREYELPEQHINLETKYEEIASALDKSQRECATLKDEKEAIIGENLKLKGLMKELETGIEQAKKESEKLNSEINAVTQENDSMKEKCAKFDALQEKLKESVKRFKDLTFEHARQTVKAESLTDKCQKYEHELNEKERQWNTSSSLRLQEIKALNIKFHDQTVQLETLQNSNVDLLKKLQERQDTVTLKNTEKTLSVRQKHVSLLERENQKLQKLREVQMQKYNYYLDSIQSLSNEKLHFYENEILILQNQIHMFTLDAQNKEIQRGLTSSRSNKGQFDDQNKLTNNQTIVYMSSFELRTSRDKLRSEEDKENSPQITNKAERSLIPENVQWAGVQSMETLDETNILQYINKTTIENASQKDDKTSMIHLNEIPKELVDDEYVLFINEKEPTVNINEEESARKLSLFYSEEEKSQLPGFIVDAKPASCILFPCCQDVSGKRSNKKKEASKKKLAHQIFRSQ</sequence>
<dbReference type="GeneID" id="25037057"/>
<gene>
    <name evidence="3" type="ORF">SPOG_02735</name>
</gene>
<reference evidence="3 4" key="1">
    <citation type="journal article" date="2011" name="Science">
        <title>Comparative functional genomics of the fission yeasts.</title>
        <authorList>
            <person name="Rhind N."/>
            <person name="Chen Z."/>
            <person name="Yassour M."/>
            <person name="Thompson D.A."/>
            <person name="Haas B.J."/>
            <person name="Habib N."/>
            <person name="Wapinski I."/>
            <person name="Roy S."/>
            <person name="Lin M.F."/>
            <person name="Heiman D.I."/>
            <person name="Young S.K."/>
            <person name="Furuya K."/>
            <person name="Guo Y."/>
            <person name="Pidoux A."/>
            <person name="Chen H.M."/>
            <person name="Robbertse B."/>
            <person name="Goldberg J.M."/>
            <person name="Aoki K."/>
            <person name="Bayne E.H."/>
            <person name="Berlin A.M."/>
            <person name="Desjardins C.A."/>
            <person name="Dobbs E."/>
            <person name="Dukaj L."/>
            <person name="Fan L."/>
            <person name="FitzGerald M.G."/>
            <person name="French C."/>
            <person name="Gujja S."/>
            <person name="Hansen K."/>
            <person name="Keifenheim D."/>
            <person name="Levin J.Z."/>
            <person name="Mosher R.A."/>
            <person name="Mueller C.A."/>
            <person name="Pfiffner J."/>
            <person name="Priest M."/>
            <person name="Russ C."/>
            <person name="Smialowska A."/>
            <person name="Swoboda P."/>
            <person name="Sykes S.M."/>
            <person name="Vaughn M."/>
            <person name="Vengrova S."/>
            <person name="Yoder R."/>
            <person name="Zeng Q."/>
            <person name="Allshire R."/>
            <person name="Baulcombe D."/>
            <person name="Birren B.W."/>
            <person name="Brown W."/>
            <person name="Ekwall K."/>
            <person name="Kellis M."/>
            <person name="Leatherwood J."/>
            <person name="Levin H."/>
            <person name="Margalit H."/>
            <person name="Martienssen R."/>
            <person name="Nieduszynski C.A."/>
            <person name="Spatafora J.W."/>
            <person name="Friedman N."/>
            <person name="Dalgaard J.Z."/>
            <person name="Baumann P."/>
            <person name="Niki H."/>
            <person name="Regev A."/>
            <person name="Nusbaum C."/>
        </authorList>
    </citation>
    <scope>NUCLEOTIDE SEQUENCE [LARGE SCALE GENOMIC DNA]</scope>
    <source>
        <strain evidence="4">OY26 / ATCC MYA-4695 / CBS 11777 / NBRC 106824 / NRRL Y48691</strain>
    </source>
</reference>
<proteinExistence type="predicted"/>
<feature type="coiled-coil region" evidence="1">
    <location>
        <begin position="188"/>
        <end position="441"/>
    </location>
</feature>
<dbReference type="HOGENOM" id="CLU_348219_0_0_1"/>
<evidence type="ECO:0000313" key="3">
    <source>
        <dbReference type="EMBL" id="EPY51565.1"/>
    </source>
</evidence>
<dbReference type="STRING" id="653667.S9W0I2"/>
<feature type="compositionally biased region" description="Basic residues" evidence="2">
    <location>
        <begin position="795"/>
        <end position="808"/>
    </location>
</feature>
<feature type="compositionally biased region" description="Basic and acidic residues" evidence="2">
    <location>
        <begin position="656"/>
        <end position="667"/>
    </location>
</feature>
<accession>S9W0I2</accession>
<keyword evidence="1" id="KW-0175">Coiled coil</keyword>